<dbReference type="Proteomes" id="UP000094801">
    <property type="component" value="Unassembled WGS sequence"/>
</dbReference>
<dbReference type="SUPFAM" id="SSF81901">
    <property type="entry name" value="HCP-like"/>
    <property type="match status" value="2"/>
</dbReference>
<evidence type="ECO:0000313" key="6">
    <source>
        <dbReference type="Proteomes" id="UP000094801"/>
    </source>
</evidence>
<protein>
    <recommendedName>
        <fullName evidence="7">ERAD-associated E3 ubiquitin-protein ligase component HRD3</fullName>
    </recommendedName>
</protein>
<feature type="transmembrane region" description="Helical" evidence="3">
    <location>
        <begin position="790"/>
        <end position="810"/>
    </location>
</feature>
<dbReference type="InterPro" id="IPR006597">
    <property type="entry name" value="Sel1-like"/>
</dbReference>
<sequence>MKILKRYQVILWCMLMPTLISSSQIAESDGSGHYQAEPQQPLVATDDNVLLQSDISNTLNTEIFMDYDTALQTLIDEEAELKIQLDFPEYTMTNFESQSETSGGNLHISLVVDYYEAYEELRNLKWLSKLSKSQNQALSSLEVLAENGDHRASFLLADINMYGNFSLPMNATKALKYYELTAELSGSPDAHYMTGFIYASGLFGKVPMDQGKALLHYELAAEGSNIKAAMCLGYRYLKGISVPQNLELSFYYYGMVTQVAYQQLMDGPIGGNNLDYCSVRIPDLLDGMYGLSASETRSTFTKQNQINSDQLFDEFLDNDAVYPYFHGLLRATQNAYRGDLNQPRDYDLAFTTAFQCATEGVELAAVKKVLKNNNVDKNTLPGYMHKIGACCGYLGHMYLRGEGVEANLEEAEKWITTAAKLSSESAIYVDLGLLYEVYKHDRNQSLSFYEKSSSVLGKFHMARSMLEDTTSPPTEAVGTLLTEASRRRHVGAMYYFTREYEKGFIKCTENFASMVYKIGAEELEPYVSSLSWAFSQLVKGNNDLALIGYAMAAEQGFEVAQSSAAYMLYSPVGYLDLPPNVPLDRFLSAVNYYKRSADQGNVDSAVFLGDMFYKGLSNQSYDPNDDEKYKYIMEPDLEKAATLYHSAVDMQSKQASFNLGYMYEMGLGVKRDFHLAKRYYDAALLGNTKASIPIQISLLRLHIKTWWYGLWGMEVTGISSQNETKERRTFSDWISMFHVIREREIATAEQYEYQMLQQQQHQQVQQQTKVAYTEANAADEFSPQFADDDFYSDITLVAIVFGIISFALFNRWRANRNRRRAQGEGENHDNNENDRPNVNGQDGVWRFGNFQIQFAVIPL</sequence>
<name>A0A1E4STA1_9ASCO</name>
<dbReference type="AlphaFoldDB" id="A0A1E4STA1"/>
<dbReference type="Pfam" id="PF08238">
    <property type="entry name" value="Sel1"/>
    <property type="match status" value="6"/>
</dbReference>
<feature type="chain" id="PRO_5009162939" description="ERAD-associated E3 ubiquitin-protein ligase component HRD3" evidence="4">
    <location>
        <begin position="23"/>
        <end position="859"/>
    </location>
</feature>
<evidence type="ECO:0008006" key="7">
    <source>
        <dbReference type="Google" id="ProtNLM"/>
    </source>
</evidence>
<feature type="signal peptide" evidence="4">
    <location>
        <begin position="1"/>
        <end position="22"/>
    </location>
</feature>
<comment type="similarity">
    <text evidence="1">Belongs to the sel-1 family.</text>
</comment>
<keyword evidence="3" id="KW-0812">Transmembrane</keyword>
<feature type="compositionally biased region" description="Basic and acidic residues" evidence="2">
    <location>
        <begin position="821"/>
        <end position="835"/>
    </location>
</feature>
<dbReference type="InterPro" id="IPR011990">
    <property type="entry name" value="TPR-like_helical_dom_sf"/>
</dbReference>
<keyword evidence="6" id="KW-1185">Reference proteome</keyword>
<proteinExistence type="inferred from homology"/>
<dbReference type="PANTHER" id="PTHR11102">
    <property type="entry name" value="SEL-1-LIKE PROTEIN"/>
    <property type="match status" value="1"/>
</dbReference>
<dbReference type="PANTHER" id="PTHR11102:SF160">
    <property type="entry name" value="ERAD-ASSOCIATED E3 UBIQUITIN-PROTEIN LIGASE COMPONENT HRD3"/>
    <property type="match status" value="1"/>
</dbReference>
<gene>
    <name evidence="5" type="ORF">CANARDRAFT_10274</name>
</gene>
<dbReference type="GO" id="GO:0005789">
    <property type="term" value="C:endoplasmic reticulum membrane"/>
    <property type="evidence" value="ECO:0007669"/>
    <property type="project" value="TreeGrafter"/>
</dbReference>
<evidence type="ECO:0000256" key="4">
    <source>
        <dbReference type="SAM" id="SignalP"/>
    </source>
</evidence>
<dbReference type="GO" id="GO:0036503">
    <property type="term" value="P:ERAD pathway"/>
    <property type="evidence" value="ECO:0007669"/>
    <property type="project" value="TreeGrafter"/>
</dbReference>
<evidence type="ECO:0000313" key="5">
    <source>
        <dbReference type="EMBL" id="ODV82746.1"/>
    </source>
</evidence>
<dbReference type="Gene3D" id="1.25.40.10">
    <property type="entry name" value="Tetratricopeptide repeat domain"/>
    <property type="match status" value="2"/>
</dbReference>
<organism evidence="5 6">
    <name type="scientific">[Candida] arabinofermentans NRRL YB-2248</name>
    <dbReference type="NCBI Taxonomy" id="983967"/>
    <lineage>
        <taxon>Eukaryota</taxon>
        <taxon>Fungi</taxon>
        <taxon>Dikarya</taxon>
        <taxon>Ascomycota</taxon>
        <taxon>Saccharomycotina</taxon>
        <taxon>Pichiomycetes</taxon>
        <taxon>Pichiales</taxon>
        <taxon>Pichiaceae</taxon>
        <taxon>Ogataea</taxon>
        <taxon>Ogataea/Candida clade</taxon>
    </lineage>
</organism>
<dbReference type="OrthoDB" id="27934at2759"/>
<dbReference type="EMBL" id="KV453875">
    <property type="protein sequence ID" value="ODV82746.1"/>
    <property type="molecule type" value="Genomic_DNA"/>
</dbReference>
<keyword evidence="3" id="KW-1133">Transmembrane helix</keyword>
<evidence type="ECO:0000256" key="2">
    <source>
        <dbReference type="SAM" id="MobiDB-lite"/>
    </source>
</evidence>
<dbReference type="STRING" id="983967.A0A1E4STA1"/>
<dbReference type="InterPro" id="IPR050767">
    <property type="entry name" value="Sel1_AlgK"/>
</dbReference>
<dbReference type="SMART" id="SM00671">
    <property type="entry name" value="SEL1"/>
    <property type="match status" value="7"/>
</dbReference>
<keyword evidence="3" id="KW-0472">Membrane</keyword>
<evidence type="ECO:0000256" key="1">
    <source>
        <dbReference type="ARBA" id="ARBA00038101"/>
    </source>
</evidence>
<evidence type="ECO:0000256" key="3">
    <source>
        <dbReference type="SAM" id="Phobius"/>
    </source>
</evidence>
<reference evidence="6" key="1">
    <citation type="submission" date="2016-04" db="EMBL/GenBank/DDBJ databases">
        <title>Comparative genomics of biotechnologically important yeasts.</title>
        <authorList>
            <consortium name="DOE Joint Genome Institute"/>
            <person name="Riley R."/>
            <person name="Haridas S."/>
            <person name="Wolfe K.H."/>
            <person name="Lopes M.R."/>
            <person name="Hittinger C.T."/>
            <person name="Goker M."/>
            <person name="Salamov A."/>
            <person name="Wisecaver J."/>
            <person name="Long T.M."/>
            <person name="Aerts A.L."/>
            <person name="Barry K."/>
            <person name="Choi C."/>
            <person name="Clum A."/>
            <person name="Coughlan A.Y."/>
            <person name="Deshpande S."/>
            <person name="Douglass A.P."/>
            <person name="Hanson S.J."/>
            <person name="Klenk H.-P."/>
            <person name="Labutti K."/>
            <person name="Lapidus A."/>
            <person name="Lindquist E."/>
            <person name="Lipzen A."/>
            <person name="Meier-Kolthoff J.P."/>
            <person name="Ohm R.A."/>
            <person name="Otillar R.P."/>
            <person name="Pangilinan J."/>
            <person name="Peng Y."/>
            <person name="Rokas A."/>
            <person name="Rosa C.A."/>
            <person name="Scheuner C."/>
            <person name="Sibirny A.A."/>
            <person name="Slot J.C."/>
            <person name="Stielow J.B."/>
            <person name="Sun H."/>
            <person name="Kurtzman C.P."/>
            <person name="Blackwell M."/>
            <person name="Grigoriev I.V."/>
            <person name="Jeffries T.W."/>
        </authorList>
    </citation>
    <scope>NUCLEOTIDE SEQUENCE [LARGE SCALE GENOMIC DNA]</scope>
    <source>
        <strain evidence="6">NRRL YB-2248</strain>
    </source>
</reference>
<keyword evidence="4" id="KW-0732">Signal</keyword>
<accession>A0A1E4STA1</accession>
<feature type="region of interest" description="Disordered" evidence="2">
    <location>
        <begin position="820"/>
        <end position="840"/>
    </location>
</feature>